<dbReference type="OMA" id="INRSSWY"/>
<dbReference type="InterPro" id="IPR001806">
    <property type="entry name" value="Small_GTPase"/>
</dbReference>
<dbReference type="GO" id="GO:0005794">
    <property type="term" value="C:Golgi apparatus"/>
    <property type="evidence" value="ECO:0000318"/>
    <property type="project" value="GO_Central"/>
</dbReference>
<proteinExistence type="inferred from homology"/>
<dbReference type="OrthoDB" id="292326at2759"/>
<dbReference type="eggNOG" id="KOG0078">
    <property type="taxonomic scope" value="Eukaryota"/>
</dbReference>
<dbReference type="SUPFAM" id="SSF52540">
    <property type="entry name" value="P-loop containing nucleoside triphosphate hydrolases"/>
    <property type="match status" value="1"/>
</dbReference>
<dbReference type="SMART" id="SM00174">
    <property type="entry name" value="RHO"/>
    <property type="match status" value="1"/>
</dbReference>
<dbReference type="CDD" id="cd00154">
    <property type="entry name" value="Rab"/>
    <property type="match status" value="1"/>
</dbReference>
<dbReference type="GO" id="GO:0005768">
    <property type="term" value="C:endosome"/>
    <property type="evidence" value="ECO:0000318"/>
    <property type="project" value="GO_Central"/>
</dbReference>
<keyword evidence="4" id="KW-0449">Lipoprotein</keyword>
<name>A0D8C9_PARTE</name>
<protein>
    <submittedName>
        <fullName evidence="5">Uncharacterized protein</fullName>
    </submittedName>
</protein>
<dbReference type="SMART" id="SM00173">
    <property type="entry name" value="RAS"/>
    <property type="match status" value="1"/>
</dbReference>
<comment type="similarity">
    <text evidence="1">Belongs to the small GTPase superfamily. Rab family.</text>
</comment>
<dbReference type="SMART" id="SM00175">
    <property type="entry name" value="RAB"/>
    <property type="match status" value="1"/>
</dbReference>
<dbReference type="PROSITE" id="PS51419">
    <property type="entry name" value="RAB"/>
    <property type="match status" value="1"/>
</dbReference>
<dbReference type="PROSITE" id="PS51420">
    <property type="entry name" value="RHO"/>
    <property type="match status" value="1"/>
</dbReference>
<dbReference type="InterPro" id="IPR050305">
    <property type="entry name" value="Small_GTPase_Rab"/>
</dbReference>
<sequence length="203" mass="22956">MEKIDMLVKVVIIGDTTVGKTNIMTQYCDTNFKMNSLPTIGADSRVKMIQMNERETIKMMIWDTCGQERFKSITKNTFKGAQGFVLVYDITSKSTFEHVEDWLESINDNIDTNTVSIVLVGNKSDLDELRQISRDQGQALANKHNLNFFETSAKLGINLSEVFVSLARNIRKIINSANKDTEMLTTDKTKSKKKKGAVDIPYT</sequence>
<evidence type="ECO:0000256" key="3">
    <source>
        <dbReference type="ARBA" id="ARBA00023134"/>
    </source>
</evidence>
<dbReference type="EMBL" id="CT868321">
    <property type="protein sequence ID" value="CAK79296.1"/>
    <property type="molecule type" value="Genomic_DNA"/>
</dbReference>
<evidence type="ECO:0000313" key="6">
    <source>
        <dbReference type="Proteomes" id="UP000000600"/>
    </source>
</evidence>
<dbReference type="HOGENOM" id="CLU_041217_9_8_1"/>
<evidence type="ECO:0000313" key="5">
    <source>
        <dbReference type="EMBL" id="CAK79296.1"/>
    </source>
</evidence>
<dbReference type="GO" id="GO:0005525">
    <property type="term" value="F:GTP binding"/>
    <property type="evidence" value="ECO:0000318"/>
    <property type="project" value="GO_Central"/>
</dbReference>
<gene>
    <name evidence="5" type="ORF">GSPATT00039314001</name>
</gene>
<dbReference type="STRING" id="5888.A0D8C9"/>
<accession>A0D8C9</accession>
<keyword evidence="2" id="KW-0547">Nucleotide-binding</keyword>
<keyword evidence="6" id="KW-1185">Reference proteome</keyword>
<dbReference type="SMART" id="SM00176">
    <property type="entry name" value="RAN"/>
    <property type="match status" value="1"/>
</dbReference>
<dbReference type="GO" id="GO:0003924">
    <property type="term" value="F:GTPase activity"/>
    <property type="evidence" value="ECO:0000318"/>
    <property type="project" value="GO_Central"/>
</dbReference>
<dbReference type="Proteomes" id="UP000000600">
    <property type="component" value="Unassembled WGS sequence"/>
</dbReference>
<evidence type="ECO:0000256" key="1">
    <source>
        <dbReference type="ARBA" id="ARBA00006270"/>
    </source>
</evidence>
<dbReference type="KEGG" id="ptm:GSPATT00039314001"/>
<dbReference type="InterPro" id="IPR027417">
    <property type="entry name" value="P-loop_NTPase"/>
</dbReference>
<dbReference type="InterPro" id="IPR005225">
    <property type="entry name" value="Small_GTP-bd"/>
</dbReference>
<dbReference type="GeneID" id="5032477"/>
<dbReference type="PROSITE" id="PS51421">
    <property type="entry name" value="RAS"/>
    <property type="match status" value="1"/>
</dbReference>
<organism evidence="5 6">
    <name type="scientific">Paramecium tetraurelia</name>
    <dbReference type="NCBI Taxonomy" id="5888"/>
    <lineage>
        <taxon>Eukaryota</taxon>
        <taxon>Sar</taxon>
        <taxon>Alveolata</taxon>
        <taxon>Ciliophora</taxon>
        <taxon>Intramacronucleata</taxon>
        <taxon>Oligohymenophorea</taxon>
        <taxon>Peniculida</taxon>
        <taxon>Parameciidae</taxon>
        <taxon>Paramecium</taxon>
    </lineage>
</organism>
<feature type="non-terminal residue" evidence="5">
    <location>
        <position position="203"/>
    </location>
</feature>
<reference evidence="5 6" key="1">
    <citation type="journal article" date="2006" name="Nature">
        <title>Global trends of whole-genome duplications revealed by the ciliate Paramecium tetraurelia.</title>
        <authorList>
            <consortium name="Genoscope"/>
            <person name="Aury J.-M."/>
            <person name="Jaillon O."/>
            <person name="Duret L."/>
            <person name="Noel B."/>
            <person name="Jubin C."/>
            <person name="Porcel B.M."/>
            <person name="Segurens B."/>
            <person name="Daubin V."/>
            <person name="Anthouard V."/>
            <person name="Aiach N."/>
            <person name="Arnaiz O."/>
            <person name="Billaut A."/>
            <person name="Beisson J."/>
            <person name="Blanc I."/>
            <person name="Bouhouche K."/>
            <person name="Camara F."/>
            <person name="Duharcourt S."/>
            <person name="Guigo R."/>
            <person name="Gogendeau D."/>
            <person name="Katinka M."/>
            <person name="Keller A.-M."/>
            <person name="Kissmehl R."/>
            <person name="Klotz C."/>
            <person name="Koll F."/>
            <person name="Le Moue A."/>
            <person name="Lepere C."/>
            <person name="Malinsky S."/>
            <person name="Nowacki M."/>
            <person name="Nowak J.K."/>
            <person name="Plattner H."/>
            <person name="Poulain J."/>
            <person name="Ruiz F."/>
            <person name="Serrano V."/>
            <person name="Zagulski M."/>
            <person name="Dessen P."/>
            <person name="Betermier M."/>
            <person name="Weissenbach J."/>
            <person name="Scarpelli C."/>
            <person name="Schachter V."/>
            <person name="Sperling L."/>
            <person name="Meyer E."/>
            <person name="Cohen J."/>
            <person name="Wincker P."/>
        </authorList>
    </citation>
    <scope>NUCLEOTIDE SEQUENCE [LARGE SCALE GENOMIC DNA]</scope>
    <source>
        <strain evidence="5 6">Stock d4-2</strain>
    </source>
</reference>
<evidence type="ECO:0000256" key="4">
    <source>
        <dbReference type="ARBA" id="ARBA00023288"/>
    </source>
</evidence>
<dbReference type="Pfam" id="PF00071">
    <property type="entry name" value="Ras"/>
    <property type="match status" value="1"/>
</dbReference>
<keyword evidence="3" id="KW-0342">GTP-binding</keyword>
<dbReference type="PRINTS" id="PR00449">
    <property type="entry name" value="RASTRNSFRMNG"/>
</dbReference>
<evidence type="ECO:0000256" key="2">
    <source>
        <dbReference type="ARBA" id="ARBA00022741"/>
    </source>
</evidence>
<dbReference type="Gene3D" id="3.40.50.300">
    <property type="entry name" value="P-loop containing nucleotide triphosphate hydrolases"/>
    <property type="match status" value="1"/>
</dbReference>
<dbReference type="RefSeq" id="XP_001446693.1">
    <property type="nucleotide sequence ID" value="XM_001446656.1"/>
</dbReference>
<dbReference type="PANTHER" id="PTHR47980">
    <property type="entry name" value="LD44762P"/>
    <property type="match status" value="1"/>
</dbReference>
<dbReference type="NCBIfam" id="TIGR00231">
    <property type="entry name" value="small_GTP"/>
    <property type="match status" value="1"/>
</dbReference>
<dbReference type="InParanoid" id="A0D8C9"/>
<dbReference type="AlphaFoldDB" id="A0D8C9"/>
<dbReference type="FunFam" id="3.40.50.300:FF:001129">
    <property type="entry name" value="ras-related protein Rab-44 isoform X2"/>
    <property type="match status" value="1"/>
</dbReference>